<dbReference type="InterPro" id="IPR029058">
    <property type="entry name" value="AB_hydrolase_fold"/>
</dbReference>
<accession>A0AAV7ELH2</accession>
<sequence length="403" mass="44590">MEVSLRILSTSTQLNRCLPVSLLSGCSLRTMPNLSYAGNHFPVHLFSRDNSVEFPSILCPSSSLGIARSSLSSHKSNPLGFPFSLSATHFSTPSSTDGYSEFPVSMSEEGLFDSAASSGLPCSNNIGDQGLSAAKSPVLTAVLLGWLGAEKKHLRRYAELYNSNGIRTIPFVINVKEIMSPDMGRGAERRIAKLAEELMSWLHGKEIDGRERGLLFHTFSNTGWLAYGVLLDNLQQKGDFMQKIKGCVVDSGGDPEINPQVWAAGFSAALLKKRSSLMHCEANAADNKPRFVEKFLLNSFEMLFSILLMMPEVNRRLRKIIGVLSDKQPPCPQLYLYSTADKVIPYRSVESFIEQQKKSGKEIMASNFETSPHVDHLRSFPSIYSKRISEFLMKCTSTVDVTN</sequence>
<protein>
    <recommendedName>
        <fullName evidence="3">Transmembrane protein 53</fullName>
    </recommendedName>
</protein>
<name>A0AAV7ELH2_ARIFI</name>
<dbReference type="Proteomes" id="UP000825729">
    <property type="component" value="Unassembled WGS sequence"/>
</dbReference>
<dbReference type="EMBL" id="JAINDJ010000004">
    <property type="protein sequence ID" value="KAG9449678.1"/>
    <property type="molecule type" value="Genomic_DNA"/>
</dbReference>
<organism evidence="1 2">
    <name type="scientific">Aristolochia fimbriata</name>
    <name type="common">White veined hardy Dutchman's pipe vine</name>
    <dbReference type="NCBI Taxonomy" id="158543"/>
    <lineage>
        <taxon>Eukaryota</taxon>
        <taxon>Viridiplantae</taxon>
        <taxon>Streptophyta</taxon>
        <taxon>Embryophyta</taxon>
        <taxon>Tracheophyta</taxon>
        <taxon>Spermatophyta</taxon>
        <taxon>Magnoliopsida</taxon>
        <taxon>Magnoliidae</taxon>
        <taxon>Piperales</taxon>
        <taxon>Aristolochiaceae</taxon>
        <taxon>Aristolochia</taxon>
    </lineage>
</organism>
<comment type="caution">
    <text evidence="1">The sequence shown here is derived from an EMBL/GenBank/DDBJ whole genome shotgun (WGS) entry which is preliminary data.</text>
</comment>
<evidence type="ECO:0000313" key="2">
    <source>
        <dbReference type="Proteomes" id="UP000825729"/>
    </source>
</evidence>
<dbReference type="SUPFAM" id="SSF53474">
    <property type="entry name" value="alpha/beta-Hydrolases"/>
    <property type="match status" value="1"/>
</dbReference>
<dbReference type="Pfam" id="PF05705">
    <property type="entry name" value="DUF829"/>
    <property type="match status" value="1"/>
</dbReference>
<evidence type="ECO:0008006" key="3">
    <source>
        <dbReference type="Google" id="ProtNLM"/>
    </source>
</evidence>
<dbReference type="PANTHER" id="PTHR12265">
    <property type="entry name" value="TRANSMEMBRANE PROTEIN 53"/>
    <property type="match status" value="1"/>
</dbReference>
<proteinExistence type="predicted"/>
<gene>
    <name evidence="1" type="ORF">H6P81_009643</name>
</gene>
<reference evidence="1 2" key="1">
    <citation type="submission" date="2021-07" db="EMBL/GenBank/DDBJ databases">
        <title>The Aristolochia fimbriata genome: insights into angiosperm evolution, floral development and chemical biosynthesis.</title>
        <authorList>
            <person name="Jiao Y."/>
        </authorList>
    </citation>
    <scope>NUCLEOTIDE SEQUENCE [LARGE SCALE GENOMIC DNA]</scope>
    <source>
        <strain evidence="1">IBCAS-2021</strain>
        <tissue evidence="1">Leaf</tissue>
    </source>
</reference>
<dbReference type="PANTHER" id="PTHR12265:SF11">
    <property type="entry name" value="ALPHA_BETA-HYDROLASES SUPERFAMILY PROTEIN"/>
    <property type="match status" value="1"/>
</dbReference>
<evidence type="ECO:0000313" key="1">
    <source>
        <dbReference type="EMBL" id="KAG9449678.1"/>
    </source>
</evidence>
<dbReference type="InterPro" id="IPR008547">
    <property type="entry name" value="DUF829_TMEM53"/>
</dbReference>
<dbReference type="AlphaFoldDB" id="A0AAV7ELH2"/>
<keyword evidence="2" id="KW-1185">Reference proteome</keyword>